<proteinExistence type="predicted"/>
<dbReference type="InterPro" id="IPR007372">
    <property type="entry name" value="Lipid/polyisoprenoid-bd_YceI"/>
</dbReference>
<dbReference type="RefSeq" id="WP_318347508.1">
    <property type="nucleotide sequence ID" value="NZ_AP018694.1"/>
</dbReference>
<dbReference type="Proteomes" id="UP001193389">
    <property type="component" value="Chromosome"/>
</dbReference>
<dbReference type="EMBL" id="AP018694">
    <property type="protein sequence ID" value="BBE19245.1"/>
    <property type="molecule type" value="Genomic_DNA"/>
</dbReference>
<keyword evidence="3" id="KW-1185">Reference proteome</keyword>
<name>A0A5K7SCN5_9BACT</name>
<dbReference type="KEGG" id="anf:AQPE_3421"/>
<gene>
    <name evidence="2" type="ORF">AQPE_3421</name>
</gene>
<evidence type="ECO:0000259" key="1">
    <source>
        <dbReference type="Pfam" id="PF04264"/>
    </source>
</evidence>
<reference evidence="2" key="1">
    <citation type="journal article" date="2020" name="Int. J. Syst. Evol. Microbiol.">
        <title>Aquipluma nitroreducens gen. nov. sp. nov., a novel facultatively anaerobic bacterium isolated from a freshwater lake.</title>
        <authorList>
            <person name="Watanabe M."/>
            <person name="Kojima H."/>
            <person name="Fukui M."/>
        </authorList>
    </citation>
    <scope>NUCLEOTIDE SEQUENCE</scope>
    <source>
        <strain evidence="2">MeG22</strain>
    </source>
</reference>
<dbReference type="SUPFAM" id="SSF101874">
    <property type="entry name" value="YceI-like"/>
    <property type="match status" value="1"/>
</dbReference>
<accession>A0A5K7SCN5</accession>
<protein>
    <recommendedName>
        <fullName evidence="1">Lipid/polyisoprenoid-binding YceI-like domain-containing protein</fullName>
    </recommendedName>
</protein>
<feature type="domain" description="Lipid/polyisoprenoid-binding YceI-like" evidence="1">
    <location>
        <begin position="49"/>
        <end position="177"/>
    </location>
</feature>
<dbReference type="AlphaFoldDB" id="A0A5K7SCN5"/>
<organism evidence="2 3">
    <name type="scientific">Aquipluma nitroreducens</name>
    <dbReference type="NCBI Taxonomy" id="2010828"/>
    <lineage>
        <taxon>Bacteria</taxon>
        <taxon>Pseudomonadati</taxon>
        <taxon>Bacteroidota</taxon>
        <taxon>Bacteroidia</taxon>
        <taxon>Marinilabiliales</taxon>
        <taxon>Prolixibacteraceae</taxon>
        <taxon>Aquipluma</taxon>
    </lineage>
</organism>
<dbReference type="InterPro" id="IPR036761">
    <property type="entry name" value="TTHA0802/YceI-like_sf"/>
</dbReference>
<dbReference type="Gene3D" id="2.40.128.110">
    <property type="entry name" value="Lipid/polyisoprenoid-binding, YceI-like"/>
    <property type="match status" value="1"/>
</dbReference>
<sequence length="183" mass="20113">MKKIFLVLIVLGASIGAFSQGKFIAKNAYISFYSSTPMEDILGESNEAVTILDSSNGEIVFQALMTTFHFKRALMEEHFNENYMESTKFPKAKFKGTIEGFKKEMLTAPVANIKITGVLNVHGVDKTITVPGTIGMEGGKLVATSKFKVTPEEYGIAIPSLVRDKIGKEMEITVKATYLPYGQ</sequence>
<evidence type="ECO:0000313" key="3">
    <source>
        <dbReference type="Proteomes" id="UP001193389"/>
    </source>
</evidence>
<evidence type="ECO:0000313" key="2">
    <source>
        <dbReference type="EMBL" id="BBE19245.1"/>
    </source>
</evidence>
<dbReference type="Pfam" id="PF04264">
    <property type="entry name" value="YceI"/>
    <property type="match status" value="1"/>
</dbReference>